<keyword evidence="2" id="KW-0378">Hydrolase</keyword>
<keyword evidence="6" id="KW-1185">Reference proteome</keyword>
<evidence type="ECO:0000313" key="5">
    <source>
        <dbReference type="EMBL" id="PFG39381.1"/>
    </source>
</evidence>
<evidence type="ECO:0000256" key="3">
    <source>
        <dbReference type="ARBA" id="ARBA00023295"/>
    </source>
</evidence>
<dbReference type="InterPro" id="IPR051214">
    <property type="entry name" value="GH32_Enzymes"/>
</dbReference>
<feature type="domain" description="Glycosyl hydrolase family 32 N-terminal" evidence="4">
    <location>
        <begin position="23"/>
        <end position="214"/>
    </location>
</feature>
<reference evidence="5 6" key="1">
    <citation type="submission" date="2017-10" db="EMBL/GenBank/DDBJ databases">
        <title>Sequencing the genomes of 1000 actinobacteria strains.</title>
        <authorList>
            <person name="Klenk H.-P."/>
        </authorList>
    </citation>
    <scope>NUCLEOTIDE SEQUENCE [LARGE SCALE GENOMIC DNA]</scope>
    <source>
        <strain evidence="5 6">DSM 21838</strain>
    </source>
</reference>
<sequence length="321" mass="35278">MGLQLDDRWIWDFWFAVDGPDVHVFYLQAPRSLGDPDLRHHRATVGHAVSRDLRSWRVLPDALTAGPAGEFDDLATWTGCVVRDGDRWQMFYTGVSRAEEGRVQRVGRASSADLVHWERHGMVLEADPRWYELLHPGVREQAWRDPWVFRDESTGLFHMLLTARVPHGPVDGRGVVGHATSTDLLTWEARPPLSEPGDFYHLEVPQLVSVGDAWQVLFCATAGDQSAARTARGVPAVGGTHFLRAETPTGPYTLDEGPFLVGDDVASRYAGRILRHGGADHFFAWENIGPDGAFVGALADPLPVVPTDDGGLAVLSPAAAR</sequence>
<evidence type="ECO:0000313" key="6">
    <source>
        <dbReference type="Proteomes" id="UP000222106"/>
    </source>
</evidence>
<name>A0A2A9ELI8_9MICO</name>
<dbReference type="PANTHER" id="PTHR43101">
    <property type="entry name" value="BETA-FRUCTOSIDASE"/>
    <property type="match status" value="1"/>
</dbReference>
<dbReference type="PANTHER" id="PTHR43101:SF1">
    <property type="entry name" value="BETA-FRUCTOSIDASE"/>
    <property type="match status" value="1"/>
</dbReference>
<organism evidence="5 6">
    <name type="scientific">Georgenia soli</name>
    <dbReference type="NCBI Taxonomy" id="638953"/>
    <lineage>
        <taxon>Bacteria</taxon>
        <taxon>Bacillati</taxon>
        <taxon>Actinomycetota</taxon>
        <taxon>Actinomycetes</taxon>
        <taxon>Micrococcales</taxon>
        <taxon>Bogoriellaceae</taxon>
        <taxon>Georgenia</taxon>
    </lineage>
</organism>
<dbReference type="AlphaFoldDB" id="A0A2A9ELI8"/>
<dbReference type="CDD" id="cd18609">
    <property type="entry name" value="GH32-like"/>
    <property type="match status" value="1"/>
</dbReference>
<dbReference type="OrthoDB" id="9759709at2"/>
<comment type="similarity">
    <text evidence="1">Belongs to the glycosyl hydrolase 32 family.</text>
</comment>
<evidence type="ECO:0000259" key="4">
    <source>
        <dbReference type="Pfam" id="PF00251"/>
    </source>
</evidence>
<evidence type="ECO:0000256" key="2">
    <source>
        <dbReference type="ARBA" id="ARBA00022801"/>
    </source>
</evidence>
<dbReference type="InterPro" id="IPR013148">
    <property type="entry name" value="Glyco_hydro_32_N"/>
</dbReference>
<dbReference type="GO" id="GO:0016798">
    <property type="term" value="F:hydrolase activity, acting on glycosyl bonds"/>
    <property type="evidence" value="ECO:0007669"/>
    <property type="project" value="UniProtKB-KW"/>
</dbReference>
<comment type="caution">
    <text evidence="5">The sequence shown here is derived from an EMBL/GenBank/DDBJ whole genome shotgun (WGS) entry which is preliminary data.</text>
</comment>
<dbReference type="Gene3D" id="2.115.10.20">
    <property type="entry name" value="Glycosyl hydrolase domain, family 43"/>
    <property type="match status" value="1"/>
</dbReference>
<keyword evidence="3" id="KW-0326">Glycosidase</keyword>
<accession>A0A2A9ELI8</accession>
<dbReference type="Proteomes" id="UP000222106">
    <property type="component" value="Unassembled WGS sequence"/>
</dbReference>
<protein>
    <submittedName>
        <fullName evidence="5">Beta-fructofuranosidase</fullName>
    </submittedName>
</protein>
<dbReference type="RefSeq" id="WP_098483499.1">
    <property type="nucleotide sequence ID" value="NZ_PDJI01000004.1"/>
</dbReference>
<proteinExistence type="inferred from homology"/>
<dbReference type="SUPFAM" id="SSF75005">
    <property type="entry name" value="Arabinanase/levansucrase/invertase"/>
    <property type="match status" value="1"/>
</dbReference>
<evidence type="ECO:0000256" key="1">
    <source>
        <dbReference type="ARBA" id="ARBA00009902"/>
    </source>
</evidence>
<dbReference type="InterPro" id="IPR023296">
    <property type="entry name" value="Glyco_hydro_beta-prop_sf"/>
</dbReference>
<gene>
    <name evidence="5" type="ORF">ATJ97_1887</name>
</gene>
<dbReference type="Pfam" id="PF00251">
    <property type="entry name" value="Glyco_hydro_32N"/>
    <property type="match status" value="1"/>
</dbReference>
<dbReference type="EMBL" id="PDJI01000004">
    <property type="protein sequence ID" value="PFG39381.1"/>
    <property type="molecule type" value="Genomic_DNA"/>
</dbReference>